<gene>
    <name evidence="1" type="ORF">PSHT_11139</name>
</gene>
<keyword evidence="2" id="KW-1185">Reference proteome</keyword>
<dbReference type="InterPro" id="IPR005352">
    <property type="entry name" value="Erg28"/>
</dbReference>
<dbReference type="AlphaFoldDB" id="A0A2S4V550"/>
<dbReference type="Proteomes" id="UP000238274">
    <property type="component" value="Unassembled WGS sequence"/>
</dbReference>
<comment type="caution">
    <text evidence="1">The sequence shown here is derived from an EMBL/GenBank/DDBJ whole genome shotgun (WGS) entry which is preliminary data.</text>
</comment>
<organism evidence="1 2">
    <name type="scientific">Puccinia striiformis</name>
    <dbReference type="NCBI Taxonomy" id="27350"/>
    <lineage>
        <taxon>Eukaryota</taxon>
        <taxon>Fungi</taxon>
        <taxon>Dikarya</taxon>
        <taxon>Basidiomycota</taxon>
        <taxon>Pucciniomycotina</taxon>
        <taxon>Pucciniomycetes</taxon>
        <taxon>Pucciniales</taxon>
        <taxon>Pucciniaceae</taxon>
        <taxon>Puccinia</taxon>
    </lineage>
</organism>
<evidence type="ECO:0000313" key="1">
    <source>
        <dbReference type="EMBL" id="POW04669.1"/>
    </source>
</evidence>
<evidence type="ECO:0000313" key="2">
    <source>
        <dbReference type="Proteomes" id="UP000238274"/>
    </source>
</evidence>
<dbReference type="Pfam" id="PF03694">
    <property type="entry name" value="Erg28"/>
    <property type="match status" value="1"/>
</dbReference>
<dbReference type="EMBL" id="PKSM01000181">
    <property type="protein sequence ID" value="POW04669.1"/>
    <property type="molecule type" value="Genomic_DNA"/>
</dbReference>
<dbReference type="OrthoDB" id="6485510at2759"/>
<reference evidence="2" key="2">
    <citation type="journal article" date="2018" name="BMC Genomics">
        <title>Genomic insights into host adaptation between the wheat stripe rust pathogen (Puccinia striiformis f. sp. tritici) and the barley stripe rust pathogen (Puccinia striiformis f. sp. hordei).</title>
        <authorList>
            <person name="Xia C."/>
            <person name="Wang M."/>
            <person name="Yin C."/>
            <person name="Cornejo O.E."/>
            <person name="Hulbert S.H."/>
            <person name="Chen X."/>
        </authorList>
    </citation>
    <scope>NUCLEOTIDE SEQUENCE [LARGE SCALE GENOMIC DNA]</scope>
    <source>
        <strain evidence="2">93TX-2</strain>
    </source>
</reference>
<reference evidence="2" key="3">
    <citation type="journal article" date="2018" name="Mol. Plant Microbe Interact.">
        <title>Genome sequence resources for the wheat stripe rust pathogen (Puccinia striiformis f. sp. tritici) and the barley stripe rust pathogen (Puccinia striiformis f. sp. hordei).</title>
        <authorList>
            <person name="Xia C."/>
            <person name="Wang M."/>
            <person name="Yin C."/>
            <person name="Cornejo O.E."/>
            <person name="Hulbert S.H."/>
            <person name="Chen X."/>
        </authorList>
    </citation>
    <scope>NUCLEOTIDE SEQUENCE [LARGE SCALE GENOMIC DNA]</scope>
    <source>
        <strain evidence="2">93TX-2</strain>
    </source>
</reference>
<name>A0A2S4V550_9BASI</name>
<dbReference type="GO" id="GO:0016020">
    <property type="term" value="C:membrane"/>
    <property type="evidence" value="ECO:0007669"/>
    <property type="project" value="InterPro"/>
</dbReference>
<dbReference type="VEuPathDB" id="FungiDB:PSHT_11139"/>
<proteinExistence type="predicted"/>
<sequence length="79" mass="8727">MASNLVIPMLVDDYDCSCICAQRNSKLLLSPTVQEKLTALQSRYFATWTVTAGVVRLYASYNISNPGGFFGLDDHPIQP</sequence>
<protein>
    <submittedName>
        <fullName evidence="1">Uncharacterized protein</fullName>
    </submittedName>
</protein>
<accession>A0A2S4V550</accession>
<reference evidence="1 2" key="1">
    <citation type="submission" date="2017-12" db="EMBL/GenBank/DDBJ databases">
        <title>Gene loss provides genomic basis for host adaptation in cereal stripe rust fungi.</title>
        <authorList>
            <person name="Xia C."/>
        </authorList>
    </citation>
    <scope>NUCLEOTIDE SEQUENCE [LARGE SCALE GENOMIC DNA]</scope>
    <source>
        <strain evidence="1 2">93TX-2</strain>
    </source>
</reference>
<dbReference type="VEuPathDB" id="FungiDB:PSTT_13765"/>